<dbReference type="AlphaFoldDB" id="A0A430F7S8"/>
<protein>
    <submittedName>
        <fullName evidence="1">Uncharacterized protein</fullName>
    </submittedName>
</protein>
<sequence length="277" mass="30082">MSNTTRINEIAYETMQSIRNAHGITLDNIAAASRRYGARWTPGFLSGLKRNRSSATLENLIILCACLTDLTGEKVTLADLFAGDGPVDIGDDAHTDRHGVRDAVSGRTCRIEGPSVLETVTAALVDESLPQLMRDLSDRIVNLAAERYGARSRTHVPTLSEIRLAKRLGVTPAAAAAACMLEYGDHLDEVTAHMAGEDATPQLRGRKTREVSDRLDLLLDGIAETGEPPARWTGTGDASDNGREVSAQWIADHLDQFDYAAKYGDTEAEQEAYEDMP</sequence>
<evidence type="ECO:0000313" key="1">
    <source>
        <dbReference type="EMBL" id="RSX48906.1"/>
    </source>
</evidence>
<dbReference type="RefSeq" id="WP_126032052.1">
    <property type="nucleotide sequence ID" value="NZ_QXGI01000003.1"/>
</dbReference>
<keyword evidence="2" id="KW-1185">Reference proteome</keyword>
<proteinExistence type="predicted"/>
<reference evidence="1 2" key="1">
    <citation type="submission" date="2018-09" db="EMBL/GenBank/DDBJ databases">
        <title>Characterization of the phylogenetic diversity of five novel species belonging to the genus Bifidobacterium.</title>
        <authorList>
            <person name="Lugli G.A."/>
            <person name="Duranti S."/>
            <person name="Milani C."/>
        </authorList>
    </citation>
    <scope>NUCLEOTIDE SEQUENCE [LARGE SCALE GENOMIC DNA]</scope>
    <source>
        <strain evidence="1 2">2020B</strain>
    </source>
</reference>
<organism evidence="1 2">
    <name type="scientific">Bifidobacterium castoris</name>
    <dbReference type="NCBI Taxonomy" id="2306972"/>
    <lineage>
        <taxon>Bacteria</taxon>
        <taxon>Bacillati</taxon>
        <taxon>Actinomycetota</taxon>
        <taxon>Actinomycetes</taxon>
        <taxon>Bifidobacteriales</taxon>
        <taxon>Bifidobacteriaceae</taxon>
        <taxon>Bifidobacterium</taxon>
    </lineage>
</organism>
<dbReference type="Proteomes" id="UP000288052">
    <property type="component" value="Unassembled WGS sequence"/>
</dbReference>
<dbReference type="EMBL" id="QXGI01000003">
    <property type="protein sequence ID" value="RSX48906.1"/>
    <property type="molecule type" value="Genomic_DNA"/>
</dbReference>
<comment type="caution">
    <text evidence="1">The sequence shown here is derived from an EMBL/GenBank/DDBJ whole genome shotgun (WGS) entry which is preliminary data.</text>
</comment>
<dbReference type="OrthoDB" id="5117551at2"/>
<accession>A0A430F7S8</accession>
<name>A0A430F7S8_9BIFI</name>
<gene>
    <name evidence="1" type="ORF">D2E22_1044</name>
</gene>
<evidence type="ECO:0000313" key="2">
    <source>
        <dbReference type="Proteomes" id="UP000288052"/>
    </source>
</evidence>